<evidence type="ECO:0000313" key="5">
    <source>
        <dbReference type="Proteomes" id="UP000823912"/>
    </source>
</evidence>
<name>A0A9D1JBX0_9FIRM</name>
<dbReference type="Proteomes" id="UP000823912">
    <property type="component" value="Unassembled WGS sequence"/>
</dbReference>
<keyword evidence="1" id="KW-0472">Membrane</keyword>
<gene>
    <name evidence="4" type="ORF">IAA55_09380</name>
</gene>
<reference evidence="4" key="1">
    <citation type="submission" date="2020-10" db="EMBL/GenBank/DDBJ databases">
        <authorList>
            <person name="Gilroy R."/>
        </authorList>
    </citation>
    <scope>NUCLEOTIDE SEQUENCE</scope>
    <source>
        <strain evidence="4">ChiSjej5B23-6657</strain>
    </source>
</reference>
<accession>A0A9D1JBX0</accession>
<evidence type="ECO:0000259" key="3">
    <source>
        <dbReference type="Pfam" id="PF19789"/>
    </source>
</evidence>
<evidence type="ECO:0000256" key="2">
    <source>
        <dbReference type="SAM" id="SignalP"/>
    </source>
</evidence>
<dbReference type="EMBL" id="DVHM01000156">
    <property type="protein sequence ID" value="HIR71479.1"/>
    <property type="molecule type" value="Genomic_DNA"/>
</dbReference>
<keyword evidence="2" id="KW-0732">Signal</keyword>
<proteinExistence type="predicted"/>
<feature type="signal peptide" evidence="2">
    <location>
        <begin position="1"/>
        <end position="31"/>
    </location>
</feature>
<dbReference type="Pfam" id="PF19789">
    <property type="entry name" value="DUF6273"/>
    <property type="match status" value="1"/>
</dbReference>
<keyword evidence="1" id="KW-0812">Transmembrane</keyword>
<feature type="transmembrane region" description="Helical" evidence="1">
    <location>
        <begin position="301"/>
        <end position="325"/>
    </location>
</feature>
<evidence type="ECO:0000313" key="4">
    <source>
        <dbReference type="EMBL" id="HIR71479.1"/>
    </source>
</evidence>
<dbReference type="AlphaFoldDB" id="A0A9D1JBX0"/>
<feature type="chain" id="PRO_5039437616" description="DUF6273 domain-containing protein" evidence="2">
    <location>
        <begin position="32"/>
        <end position="331"/>
    </location>
</feature>
<organism evidence="4 5">
    <name type="scientific">Candidatus Pullilachnospira gallistercoris</name>
    <dbReference type="NCBI Taxonomy" id="2840911"/>
    <lineage>
        <taxon>Bacteria</taxon>
        <taxon>Bacillati</taxon>
        <taxon>Bacillota</taxon>
        <taxon>Clostridia</taxon>
        <taxon>Lachnospirales</taxon>
        <taxon>Lachnospiraceae</taxon>
        <taxon>Lachnospiraceae incertae sedis</taxon>
        <taxon>Candidatus Pullilachnospira</taxon>
    </lineage>
</organism>
<evidence type="ECO:0000256" key="1">
    <source>
        <dbReference type="SAM" id="Phobius"/>
    </source>
</evidence>
<comment type="caution">
    <text evidence="4">The sequence shown here is derived from an EMBL/GenBank/DDBJ whole genome shotgun (WGS) entry which is preliminary data.</text>
</comment>
<reference evidence="4" key="2">
    <citation type="journal article" date="2021" name="PeerJ">
        <title>Extensive microbial diversity within the chicken gut microbiome revealed by metagenomics and culture.</title>
        <authorList>
            <person name="Gilroy R."/>
            <person name="Ravi A."/>
            <person name="Getino M."/>
            <person name="Pursley I."/>
            <person name="Horton D.L."/>
            <person name="Alikhan N.F."/>
            <person name="Baker D."/>
            <person name="Gharbi K."/>
            <person name="Hall N."/>
            <person name="Watson M."/>
            <person name="Adriaenssens E.M."/>
            <person name="Foster-Nyarko E."/>
            <person name="Jarju S."/>
            <person name="Secka A."/>
            <person name="Antonio M."/>
            <person name="Oren A."/>
            <person name="Chaudhuri R.R."/>
            <person name="La Ragione R."/>
            <person name="Hildebrand F."/>
            <person name="Pallen M.J."/>
        </authorList>
    </citation>
    <scope>NUCLEOTIDE SEQUENCE</scope>
    <source>
        <strain evidence="4">ChiSjej5B23-6657</strain>
    </source>
</reference>
<protein>
    <recommendedName>
        <fullName evidence="3">DUF6273 domain-containing protein</fullName>
    </recommendedName>
</protein>
<sequence>MKRKTKLPKCLFLMFLCCLLVLPALTLPVRAASGDVSDIKDGDILQFGQADDSIGFTAEWIVLDADHTNTGENGIFLLSKDLIGSDTENGMLFRDIGEDIVVTFDNRGESYAADHPDVLDYQGSDIQKWCSDFLKSHFSEQEQNALIKTYKSDDAYQKPIVFGGKNTSVDFDASENILNGDQIFLLSAEEANNPDYGFSDDADRAATLAGQDAMWWLRSPHSPTYPLDVGMVFTTGSLMDFPVNGQTGFSVKFLTCARPACNLDIEKISAIEKTGTTDDGATIWKLTLTDDTSSEGAASGFSINIILIAGAVCIVLIIIILLTVICRRKKS</sequence>
<keyword evidence="1" id="KW-1133">Transmembrane helix</keyword>
<dbReference type="InterPro" id="IPR046240">
    <property type="entry name" value="DUF6273"/>
</dbReference>
<feature type="domain" description="DUF6273" evidence="3">
    <location>
        <begin position="116"/>
        <end position="264"/>
    </location>
</feature>